<evidence type="ECO:0000313" key="2">
    <source>
        <dbReference type="EMBL" id="QNN99188.1"/>
    </source>
</evidence>
<feature type="domain" description="DUF7246" evidence="1">
    <location>
        <begin position="4"/>
        <end position="100"/>
    </location>
</feature>
<gene>
    <name evidence="2" type="primary">85</name>
    <name evidence="2" type="ORF">SEA_FAUST_85</name>
</gene>
<organism evidence="2 3">
    <name type="scientific">Streptomyces phage Faust</name>
    <dbReference type="NCBI Taxonomy" id="2767565"/>
    <lineage>
        <taxon>Viruses</taxon>
        <taxon>Duplodnaviria</taxon>
        <taxon>Heunggongvirae</taxon>
        <taxon>Uroviricota</taxon>
        <taxon>Caudoviricetes</taxon>
        <taxon>Stanwilliamsviridae</taxon>
        <taxon>Loccivirinae</taxon>
        <taxon>Faustvirus</taxon>
        <taxon>Faustvirus faust</taxon>
    </lineage>
</organism>
<evidence type="ECO:0000313" key="3">
    <source>
        <dbReference type="Proteomes" id="UP000516151"/>
    </source>
</evidence>
<dbReference type="InterPro" id="IPR055670">
    <property type="entry name" value="DUF7246"/>
</dbReference>
<sequence>MAPRAKVAANPDAWWQHAYKGHPDIVAEFEYEFGGDVMIPGTKFKVKYNRGEFKFRCLARNTKTGKVWVDCIEVGSAFRSFYPEAIKGVVKPKRRRRRTVKKA</sequence>
<dbReference type="RefSeq" id="YP_010651695.1">
    <property type="nucleotide sequence ID" value="NC_070783.1"/>
</dbReference>
<dbReference type="GeneID" id="77927380"/>
<dbReference type="Pfam" id="PF23904">
    <property type="entry name" value="DUF7246"/>
    <property type="match status" value="1"/>
</dbReference>
<reference evidence="2 3" key="1">
    <citation type="submission" date="2020-06" db="EMBL/GenBank/DDBJ databases">
        <authorList>
            <person name="Arora M.N."/>
            <person name="Dalling M.T."/>
            <person name="Dawson S.P.M."/>
            <person name="Elia S.N."/>
            <person name="Burke B."/>
            <person name="Shaffer C.D."/>
            <person name="Weston-Hafer K.A."/>
            <person name="Garlena R.A."/>
            <person name="Russell D.A."/>
            <person name="Pope W.H."/>
            <person name="Jacobs-Sera D."/>
            <person name="Hatfull G.F."/>
        </authorList>
    </citation>
    <scope>NUCLEOTIDE SEQUENCE [LARGE SCALE GENOMIC DNA]</scope>
</reference>
<name>A0A7G9UYT3_9CAUD</name>
<proteinExistence type="predicted"/>
<protein>
    <recommendedName>
        <fullName evidence="1">DUF7246 domain-containing protein</fullName>
    </recommendedName>
</protein>
<dbReference type="KEGG" id="vg:77927380"/>
<evidence type="ECO:0000259" key="1">
    <source>
        <dbReference type="Pfam" id="PF23904"/>
    </source>
</evidence>
<keyword evidence="3" id="KW-1185">Reference proteome</keyword>
<accession>A0A7G9UYT3</accession>
<dbReference type="EMBL" id="MT684598">
    <property type="protein sequence ID" value="QNN99188.1"/>
    <property type="molecule type" value="Genomic_DNA"/>
</dbReference>
<dbReference type="Proteomes" id="UP000516151">
    <property type="component" value="Segment"/>
</dbReference>